<evidence type="ECO:0000313" key="3">
    <source>
        <dbReference type="Proteomes" id="UP000288351"/>
    </source>
</evidence>
<dbReference type="Proteomes" id="UP000288351">
    <property type="component" value="Unassembled WGS sequence"/>
</dbReference>
<comment type="caution">
    <text evidence="2">The sequence shown here is derived from an EMBL/GenBank/DDBJ whole genome shotgun (WGS) entry which is preliminary data.</text>
</comment>
<feature type="compositionally biased region" description="Basic residues" evidence="1">
    <location>
        <begin position="55"/>
        <end position="64"/>
    </location>
</feature>
<organism evidence="2 3">
    <name type="scientific">Streptomyces noursei</name>
    <name type="common">Streptomyces albulus</name>
    <dbReference type="NCBI Taxonomy" id="1971"/>
    <lineage>
        <taxon>Bacteria</taxon>
        <taxon>Bacillati</taxon>
        <taxon>Actinomycetota</taxon>
        <taxon>Actinomycetes</taxon>
        <taxon>Kitasatosporales</taxon>
        <taxon>Streptomycetaceae</taxon>
        <taxon>Streptomyces</taxon>
    </lineage>
</organism>
<dbReference type="AlphaFoldDB" id="A0A401QQ09"/>
<reference evidence="2 3" key="1">
    <citation type="journal article" date="2019" name="Microbiol. Resour. Announc.">
        <title>Draft Genome Sequence of the Most Traditional epsilon-Poly-l-Lysine Producer, Streptomyces albulus NBRC14147.</title>
        <authorList>
            <person name="Yamanaka K."/>
            <person name="Hamano Y."/>
        </authorList>
    </citation>
    <scope>NUCLEOTIDE SEQUENCE [LARGE SCALE GENOMIC DNA]</scope>
    <source>
        <strain evidence="2 3">NBRC 14147</strain>
    </source>
</reference>
<proteinExistence type="predicted"/>
<dbReference type="EMBL" id="BHXC01000001">
    <property type="protein sequence ID" value="GCB87408.1"/>
    <property type="molecule type" value="Genomic_DNA"/>
</dbReference>
<feature type="region of interest" description="Disordered" evidence="1">
    <location>
        <begin position="154"/>
        <end position="174"/>
    </location>
</feature>
<evidence type="ECO:0000313" key="2">
    <source>
        <dbReference type="EMBL" id="GCB87408.1"/>
    </source>
</evidence>
<accession>A0A401QQ09</accession>
<protein>
    <submittedName>
        <fullName evidence="2">Uncharacterized protein</fullName>
    </submittedName>
</protein>
<evidence type="ECO:0000256" key="1">
    <source>
        <dbReference type="SAM" id="MobiDB-lite"/>
    </source>
</evidence>
<name>A0A401QQ09_STRNR</name>
<gene>
    <name evidence="2" type="ORF">SALB_00059</name>
</gene>
<sequence>MWSAAHAVVTARAVGHCRVPEQAGCGRLADLQGGRSTAALPGARLLPGPESIGRSPKHGRRTRPPRPGSPPVAVAQPWVEGHGRNHCQVAPPNESITTGTEPAFPSSASFSWRRATAVARSSHAGRSAGPGDGEGVGAFRVRLDGRIRRTPFLLGSGRQRGSEGVSSCRSEGASALGKGSRMPVVQVGADGGHHLRDLVAVPAALYVLVVVQHLAPVPACLFEAAAKVVQYVRWSSAAPASSRGLT</sequence>
<feature type="region of interest" description="Disordered" evidence="1">
    <location>
        <begin position="39"/>
        <end position="73"/>
    </location>
</feature>